<evidence type="ECO:0000313" key="2">
    <source>
        <dbReference type="EMBL" id="ODQ63823.1"/>
    </source>
</evidence>
<proteinExistence type="predicted"/>
<evidence type="ECO:0000313" key="3">
    <source>
        <dbReference type="Proteomes" id="UP000095009"/>
    </source>
</evidence>
<accession>A0A1E3PEI6</accession>
<protein>
    <submittedName>
        <fullName evidence="2">Uncharacterized protein</fullName>
    </submittedName>
</protein>
<feature type="transmembrane region" description="Helical" evidence="1">
    <location>
        <begin position="42"/>
        <end position="65"/>
    </location>
</feature>
<keyword evidence="1" id="KW-0812">Transmembrane</keyword>
<dbReference type="EMBL" id="KV454413">
    <property type="protein sequence ID" value="ODQ63823.1"/>
    <property type="molecule type" value="Genomic_DNA"/>
</dbReference>
<reference evidence="2 3" key="1">
    <citation type="journal article" date="2016" name="Proc. Natl. Acad. Sci. U.S.A.">
        <title>Comparative genomics of biotechnologically important yeasts.</title>
        <authorList>
            <person name="Riley R."/>
            <person name="Haridas S."/>
            <person name="Wolfe K.H."/>
            <person name="Lopes M.R."/>
            <person name="Hittinger C.T."/>
            <person name="Goeker M."/>
            <person name="Salamov A.A."/>
            <person name="Wisecaver J.H."/>
            <person name="Long T.M."/>
            <person name="Calvey C.H."/>
            <person name="Aerts A.L."/>
            <person name="Barry K.W."/>
            <person name="Choi C."/>
            <person name="Clum A."/>
            <person name="Coughlan A.Y."/>
            <person name="Deshpande S."/>
            <person name="Douglass A.P."/>
            <person name="Hanson S.J."/>
            <person name="Klenk H.-P."/>
            <person name="LaButti K.M."/>
            <person name="Lapidus A."/>
            <person name="Lindquist E.A."/>
            <person name="Lipzen A.M."/>
            <person name="Meier-Kolthoff J.P."/>
            <person name="Ohm R.A."/>
            <person name="Otillar R.P."/>
            <person name="Pangilinan J.L."/>
            <person name="Peng Y."/>
            <person name="Rokas A."/>
            <person name="Rosa C.A."/>
            <person name="Scheuner C."/>
            <person name="Sibirny A.A."/>
            <person name="Slot J.C."/>
            <person name="Stielow J.B."/>
            <person name="Sun H."/>
            <person name="Kurtzman C.P."/>
            <person name="Blackwell M."/>
            <person name="Grigoriev I.V."/>
            <person name="Jeffries T.W."/>
        </authorList>
    </citation>
    <scope>NUCLEOTIDE SEQUENCE [LARGE SCALE GENOMIC DNA]</scope>
    <source>
        <strain evidence="2 3">DSM 6958</strain>
    </source>
</reference>
<sequence length="129" mass="14757">MHPSTVRLFSQARVFASSAKGPILSKSKSHFIQEVSRVSKNLTLWVAVLPAFMTWTYGVLLLFVFSHKPVSSKNLKSAGNPQVKAHLAKNNMYLPKNLLIWSVRLTPFMGWCFAVKWKDKIKYERYNGL</sequence>
<evidence type="ECO:0000256" key="1">
    <source>
        <dbReference type="SAM" id="Phobius"/>
    </source>
</evidence>
<keyword evidence="3" id="KW-1185">Reference proteome</keyword>
<name>A0A1E3PEI6_9ASCO</name>
<keyword evidence="1" id="KW-0472">Membrane</keyword>
<dbReference type="Proteomes" id="UP000095009">
    <property type="component" value="Unassembled WGS sequence"/>
</dbReference>
<dbReference type="AlphaFoldDB" id="A0A1E3PEI6"/>
<keyword evidence="1" id="KW-1133">Transmembrane helix</keyword>
<gene>
    <name evidence="2" type="ORF">NADFUDRAFT_52814</name>
</gene>
<organism evidence="2 3">
    <name type="scientific">Nadsonia fulvescens var. elongata DSM 6958</name>
    <dbReference type="NCBI Taxonomy" id="857566"/>
    <lineage>
        <taxon>Eukaryota</taxon>
        <taxon>Fungi</taxon>
        <taxon>Dikarya</taxon>
        <taxon>Ascomycota</taxon>
        <taxon>Saccharomycotina</taxon>
        <taxon>Dipodascomycetes</taxon>
        <taxon>Dipodascales</taxon>
        <taxon>Dipodascales incertae sedis</taxon>
        <taxon>Nadsonia</taxon>
    </lineage>
</organism>
<feature type="transmembrane region" description="Helical" evidence="1">
    <location>
        <begin position="98"/>
        <end position="117"/>
    </location>
</feature>